<dbReference type="RefSeq" id="WP_322787703.1">
    <property type="nucleotide sequence ID" value="NZ_CP017921.1"/>
</dbReference>
<dbReference type="PANTHER" id="PTHR22748">
    <property type="entry name" value="AP ENDONUCLEASE"/>
    <property type="match status" value="1"/>
</dbReference>
<evidence type="ECO:0000256" key="2">
    <source>
        <dbReference type="ARBA" id="ARBA00022723"/>
    </source>
</evidence>
<evidence type="ECO:0000313" key="9">
    <source>
        <dbReference type="EMBL" id="SDW03578.1"/>
    </source>
</evidence>
<feature type="active site" evidence="5">
    <location>
        <position position="110"/>
    </location>
</feature>
<dbReference type="GO" id="GO:0003677">
    <property type="term" value="F:DNA binding"/>
    <property type="evidence" value="ECO:0007669"/>
    <property type="project" value="InterPro"/>
</dbReference>
<dbReference type="AlphaFoldDB" id="A0A1H2Q9U4"/>
<feature type="binding site" evidence="6">
    <location>
        <position position="152"/>
    </location>
    <ligand>
        <name>Mg(2+)</name>
        <dbReference type="ChEBI" id="CHEBI:18420"/>
        <label>1</label>
    </ligand>
</feature>
<organism evidence="9 10">
    <name type="scientific">Methanohalophilus halophilus</name>
    <dbReference type="NCBI Taxonomy" id="2177"/>
    <lineage>
        <taxon>Archaea</taxon>
        <taxon>Methanobacteriati</taxon>
        <taxon>Methanobacteriota</taxon>
        <taxon>Stenosarchaea group</taxon>
        <taxon>Methanomicrobia</taxon>
        <taxon>Methanosarcinales</taxon>
        <taxon>Methanosarcinaceae</taxon>
        <taxon>Methanohalophilus</taxon>
    </lineage>
</organism>
<accession>A0A1H2Q9U4</accession>
<dbReference type="Pfam" id="PF03372">
    <property type="entry name" value="Exo_endo_phos"/>
    <property type="match status" value="1"/>
</dbReference>
<evidence type="ECO:0000256" key="1">
    <source>
        <dbReference type="ARBA" id="ARBA00007092"/>
    </source>
</evidence>
<dbReference type="EMBL" id="FNMU01000001">
    <property type="protein sequence ID" value="SDW03578.1"/>
    <property type="molecule type" value="Genomic_DNA"/>
</dbReference>
<dbReference type="PROSITE" id="PS51435">
    <property type="entry name" value="AP_NUCLEASE_F1_4"/>
    <property type="match status" value="1"/>
</dbReference>
<dbReference type="SUPFAM" id="SSF56219">
    <property type="entry name" value="DNase I-like"/>
    <property type="match status" value="1"/>
</dbReference>
<feature type="domain" description="Endonuclease/exonuclease/phosphatase" evidence="8">
    <location>
        <begin position="7"/>
        <end position="247"/>
    </location>
</feature>
<feature type="binding site" evidence="6">
    <location>
        <position position="37"/>
    </location>
    <ligand>
        <name>Mg(2+)</name>
        <dbReference type="ChEBI" id="CHEBI:18420"/>
        <label>1</label>
    </ligand>
</feature>
<feature type="active site" description="Proton acceptor" evidence="5">
    <location>
        <position position="247"/>
    </location>
</feature>
<dbReference type="GeneID" id="30582460"/>
<comment type="cofactor">
    <cofactor evidence="6">
        <name>Mg(2+)</name>
        <dbReference type="ChEBI" id="CHEBI:18420"/>
    </cofactor>
    <cofactor evidence="6">
        <name>Mn(2+)</name>
        <dbReference type="ChEBI" id="CHEBI:29035"/>
    </cofactor>
    <text evidence="6">Probably binds two magnesium or manganese ions per subunit.</text>
</comment>
<evidence type="ECO:0000256" key="4">
    <source>
        <dbReference type="ARBA" id="ARBA00022842"/>
    </source>
</evidence>
<dbReference type="InterPro" id="IPR036691">
    <property type="entry name" value="Endo/exonu/phosph_ase_sf"/>
</dbReference>
<evidence type="ECO:0000313" key="10">
    <source>
        <dbReference type="Proteomes" id="UP000198669"/>
    </source>
</evidence>
<feature type="binding site" evidence="6">
    <location>
        <position position="247"/>
    </location>
    <ligand>
        <name>Mg(2+)</name>
        <dbReference type="ChEBI" id="CHEBI:18420"/>
        <label>1</label>
    </ligand>
</feature>
<feature type="site" description="Interaction with DNA substrate" evidence="7">
    <location>
        <position position="247"/>
    </location>
</feature>
<dbReference type="CDD" id="cd09085">
    <property type="entry name" value="Mth212-like_AP-endo"/>
    <property type="match status" value="1"/>
</dbReference>
<dbReference type="GO" id="GO:0003906">
    <property type="term" value="F:DNA-(apurinic or apyrimidinic site) endonuclease activity"/>
    <property type="evidence" value="ECO:0007669"/>
    <property type="project" value="TreeGrafter"/>
</dbReference>
<sequence>MNLRLFSWNVNGLRAVAKKGFLEWMDSESPDVLCLQETKARPSQLPSKIRRIDGYYSYFSAAERKGYSGVAFYSKVQPLEVRYGFGINRFDHEGRILIAFYEHFVLFNIYFPNGNSSDERLQYKMDFYEAFLEYIQGLIHEGYSVVICGDLNTAHKPIDIARPKQNEKRSGFLPVERKWIDKFLSRGFLDTFRLFNSNDGNYTWWDLKTRSRERNVGWRLDYFFVSTDLKQCVKEAFILSEVTGSDHCPVGLELDS</sequence>
<feature type="site" description="Important for catalytic activity" evidence="7">
    <location>
        <position position="221"/>
    </location>
</feature>
<dbReference type="GO" id="GO:0008081">
    <property type="term" value="F:phosphoric diester hydrolase activity"/>
    <property type="evidence" value="ECO:0007669"/>
    <property type="project" value="TreeGrafter"/>
</dbReference>
<keyword evidence="6" id="KW-0464">Manganese</keyword>
<dbReference type="InterPro" id="IPR020847">
    <property type="entry name" value="AP_endonuclease_F1_BS"/>
</dbReference>
<dbReference type="FunFam" id="3.60.10.10:FF:000026">
    <property type="entry name" value="Exodeoxyribonuclease III"/>
    <property type="match status" value="1"/>
</dbReference>
<gene>
    <name evidence="9" type="ORF">SAMN04515625_0194</name>
</gene>
<keyword evidence="2 6" id="KW-0479">Metal-binding</keyword>
<evidence type="ECO:0000256" key="3">
    <source>
        <dbReference type="ARBA" id="ARBA00022801"/>
    </source>
</evidence>
<evidence type="ECO:0000256" key="7">
    <source>
        <dbReference type="PIRSR" id="PIRSR604808-3"/>
    </source>
</evidence>
<feature type="binding site" evidence="6">
    <location>
        <position position="9"/>
    </location>
    <ligand>
        <name>Mg(2+)</name>
        <dbReference type="ChEBI" id="CHEBI:18420"/>
        <label>1</label>
    </ligand>
</feature>
<evidence type="ECO:0000256" key="5">
    <source>
        <dbReference type="PIRSR" id="PIRSR604808-1"/>
    </source>
</evidence>
<feature type="site" description="Transition state stabilizer" evidence="7">
    <location>
        <position position="152"/>
    </location>
</feature>
<feature type="binding site" evidence="6">
    <location>
        <position position="150"/>
    </location>
    <ligand>
        <name>Mg(2+)</name>
        <dbReference type="ChEBI" id="CHEBI:18420"/>
        <label>1</label>
    </ligand>
</feature>
<feature type="binding site" evidence="6">
    <location>
        <position position="246"/>
    </location>
    <ligand>
        <name>Mg(2+)</name>
        <dbReference type="ChEBI" id="CHEBI:18420"/>
        <label>1</label>
    </ligand>
</feature>
<dbReference type="NCBIfam" id="TIGR00195">
    <property type="entry name" value="exoDNase_III"/>
    <property type="match status" value="1"/>
</dbReference>
<dbReference type="PANTHER" id="PTHR22748:SF6">
    <property type="entry name" value="DNA-(APURINIC OR APYRIMIDINIC SITE) ENDONUCLEASE"/>
    <property type="match status" value="1"/>
</dbReference>
<name>A0A1H2Q9U4_9EURY</name>
<protein>
    <submittedName>
        <fullName evidence="9">Exodeoxyribonuclease-3</fullName>
    </submittedName>
</protein>
<comment type="similarity">
    <text evidence="1">Belongs to the DNA repair enzymes AP/ExoA family.</text>
</comment>
<keyword evidence="4 6" id="KW-0460">Magnesium</keyword>
<dbReference type="GO" id="GO:0046872">
    <property type="term" value="F:metal ion binding"/>
    <property type="evidence" value="ECO:0007669"/>
    <property type="project" value="UniProtKB-KW"/>
</dbReference>
<dbReference type="Proteomes" id="UP000198669">
    <property type="component" value="Unassembled WGS sequence"/>
</dbReference>
<dbReference type="NCBIfam" id="TIGR00633">
    <property type="entry name" value="xth"/>
    <property type="match status" value="1"/>
</dbReference>
<proteinExistence type="inferred from homology"/>
<dbReference type="PROSITE" id="PS00726">
    <property type="entry name" value="AP_NUCLEASE_F1_1"/>
    <property type="match status" value="1"/>
</dbReference>
<dbReference type="InterPro" id="IPR005135">
    <property type="entry name" value="Endo/exonuclease/phosphatase"/>
</dbReference>
<dbReference type="InterPro" id="IPR004808">
    <property type="entry name" value="AP_endonuc_1"/>
</dbReference>
<feature type="active site" description="Proton donor/acceptor" evidence="5">
    <location>
        <position position="150"/>
    </location>
</feature>
<dbReference type="GO" id="GO:0008311">
    <property type="term" value="F:double-stranded DNA 3'-5' DNA exonuclease activity"/>
    <property type="evidence" value="ECO:0007669"/>
    <property type="project" value="TreeGrafter"/>
</dbReference>
<evidence type="ECO:0000259" key="8">
    <source>
        <dbReference type="Pfam" id="PF03372"/>
    </source>
</evidence>
<evidence type="ECO:0000256" key="6">
    <source>
        <dbReference type="PIRSR" id="PIRSR604808-2"/>
    </source>
</evidence>
<reference evidence="9 10" key="1">
    <citation type="submission" date="2016-10" db="EMBL/GenBank/DDBJ databases">
        <authorList>
            <person name="de Groot N.N."/>
        </authorList>
    </citation>
    <scope>NUCLEOTIDE SEQUENCE [LARGE SCALE GENOMIC DNA]</scope>
    <source>
        <strain evidence="9 10">Z-7982</strain>
    </source>
</reference>
<dbReference type="Gene3D" id="3.60.10.10">
    <property type="entry name" value="Endonuclease/exonuclease/phosphatase"/>
    <property type="match status" value="1"/>
</dbReference>
<dbReference type="GO" id="GO:0006284">
    <property type="term" value="P:base-excision repair"/>
    <property type="evidence" value="ECO:0007669"/>
    <property type="project" value="TreeGrafter"/>
</dbReference>
<keyword evidence="3" id="KW-0378">Hydrolase</keyword>